<evidence type="ECO:0000256" key="7">
    <source>
        <dbReference type="ARBA" id="ARBA00023014"/>
    </source>
</evidence>
<dbReference type="Pfam" id="PF01565">
    <property type="entry name" value="FAD_binding_4"/>
    <property type="match status" value="1"/>
</dbReference>
<organism evidence="10 11">
    <name type="scientific">Nocardioides eburneus</name>
    <dbReference type="NCBI Taxonomy" id="3231482"/>
    <lineage>
        <taxon>Bacteria</taxon>
        <taxon>Bacillati</taxon>
        <taxon>Actinomycetota</taxon>
        <taxon>Actinomycetes</taxon>
        <taxon>Propionibacteriales</taxon>
        <taxon>Nocardioidaceae</taxon>
        <taxon>Nocardioides</taxon>
    </lineage>
</organism>
<keyword evidence="2" id="KW-0285">Flavoprotein</keyword>
<dbReference type="Gene3D" id="3.30.70.2740">
    <property type="match status" value="1"/>
</dbReference>
<reference evidence="10 11" key="1">
    <citation type="submission" date="2024-07" db="EMBL/GenBank/DDBJ databases">
        <authorList>
            <person name="Lee S."/>
            <person name="Kang M."/>
        </authorList>
    </citation>
    <scope>NUCLEOTIDE SEQUENCE [LARGE SCALE GENOMIC DNA]</scope>
    <source>
        <strain evidence="10 11">DS6</strain>
    </source>
</reference>
<evidence type="ECO:0000259" key="9">
    <source>
        <dbReference type="PROSITE" id="PS51387"/>
    </source>
</evidence>
<name>A0ABV3T0M9_9ACTN</name>
<dbReference type="PANTHER" id="PTHR11748:SF119">
    <property type="entry name" value="D-2-HYDROXYGLUTARATE DEHYDROGENASE"/>
    <property type="match status" value="1"/>
</dbReference>
<dbReference type="SUPFAM" id="SSF55103">
    <property type="entry name" value="FAD-linked oxidases, C-terminal domain"/>
    <property type="match status" value="1"/>
</dbReference>
<dbReference type="Proteomes" id="UP001556631">
    <property type="component" value="Unassembled WGS sequence"/>
</dbReference>
<evidence type="ECO:0000256" key="4">
    <source>
        <dbReference type="ARBA" id="ARBA00022827"/>
    </source>
</evidence>
<evidence type="ECO:0000256" key="2">
    <source>
        <dbReference type="ARBA" id="ARBA00022630"/>
    </source>
</evidence>
<dbReference type="InterPro" id="IPR006094">
    <property type="entry name" value="Oxid_FAD_bind_N"/>
</dbReference>
<evidence type="ECO:0000313" key="11">
    <source>
        <dbReference type="Proteomes" id="UP001556631"/>
    </source>
</evidence>
<proteinExistence type="predicted"/>
<dbReference type="RefSeq" id="WP_367994717.1">
    <property type="nucleotide sequence ID" value="NZ_JBFPJR010000025.1"/>
</dbReference>
<keyword evidence="7" id="KW-0411">Iron-sulfur</keyword>
<gene>
    <name evidence="10" type="ORF">AB3X52_14045</name>
</gene>
<dbReference type="InterPro" id="IPR017900">
    <property type="entry name" value="4Fe4S_Fe_S_CS"/>
</dbReference>
<dbReference type="EMBL" id="JBFPJR010000025">
    <property type="protein sequence ID" value="MEX0428746.1"/>
    <property type="molecule type" value="Genomic_DNA"/>
</dbReference>
<dbReference type="Pfam" id="PF02913">
    <property type="entry name" value="FAD-oxidase_C"/>
    <property type="match status" value="1"/>
</dbReference>
<evidence type="ECO:0000256" key="5">
    <source>
        <dbReference type="ARBA" id="ARBA00023002"/>
    </source>
</evidence>
<protein>
    <submittedName>
        <fullName evidence="10">FAD-binding and (Fe-S)-binding domain-containing protein</fullName>
    </submittedName>
</protein>
<dbReference type="PANTHER" id="PTHR11748">
    <property type="entry name" value="D-LACTATE DEHYDROGENASE"/>
    <property type="match status" value="1"/>
</dbReference>
<keyword evidence="5" id="KW-0560">Oxidoreductase</keyword>
<dbReference type="InterPro" id="IPR016164">
    <property type="entry name" value="FAD-linked_Oxase-like_C"/>
</dbReference>
<dbReference type="Pfam" id="PF02754">
    <property type="entry name" value="CCG"/>
    <property type="match status" value="1"/>
</dbReference>
<dbReference type="InterPro" id="IPR017896">
    <property type="entry name" value="4Fe4S_Fe-S-bd"/>
</dbReference>
<evidence type="ECO:0000256" key="1">
    <source>
        <dbReference type="ARBA" id="ARBA00001974"/>
    </source>
</evidence>
<dbReference type="InterPro" id="IPR016166">
    <property type="entry name" value="FAD-bd_PCMH"/>
</dbReference>
<sequence>MSTLFPPRQAPTDRGRLARDLLRVVEGEVRFDTASRHLYANDASIYRMMPLGVVVPRTADDVVRAVEVCRTHQAPILARGGGTGLSGQSVNHGVIFDFSKYMNRIVELDPDARTAIVQPGVICDQLRYAAMEHGLTFAPDPATHDHNTLGGMIGNNSCGTHSVYGGKTVDNVIELDVLLYDGTRMCLGLEEEEQLDTIIAAGGRRGEIYRRLRDLRDRYGDLVRARYPDIPRRVSGYNLDDLLPEKGFNTARALVGTESTCVLVLSAKVRLLPWPAKRSLVVLGYPDSPTAAEHVTEVLDTGPHGLEFFESGIVDNLRKKGFESEGMAELPAGSTFVLVEYGGDTQEDTDRKAEALVGRIRDLPHPPDIKNYGDERHESDIWEIRRGAIGSTRIPQEHAGLAGWEDAAVHPSRLPDYLRDYRELVERYGYHTVLFGHFGQGCIHNRLDLDIKTAEGIETFGRFLGEAADLVIRHGGVPSGEHGDGVLKAAFLERLYGPELVGAFEEFKDIFDPLGMMNPGKVVRTPPPTENLRLGPHYTPPDLPTHFRFPEDGYGFADAANRCFGIGKCRHLEGGTMCPSFMVTREEKHSTRGRARMLFEMMQQAGERTHPWRDDGVKEALDLCLACKGCKGDCPVRVDMATYKAEFLSHYYAGRLRPRSAYALGLIQRWARLAAIAPGAVNTLTHAPVTATLLKTTAGVAPERELPRFTDRTFRARDRHRRPANPDGREVLLWTDTFTDHFEPHVAMSAVEVLEAAGLRVRLSRTPMCCGRPLYDYGMVPTATRYLRRILDELRPDIEAGIPVIGIEPSCVAVFRDELPNLLPHDENAQRLSQQTFTVAQALERLAPEWAPPEIGGDALVQVHCHQGAVLGYDAEKTLLERAGVRLTVPDSGCCGMAGSFGYEAGEKYDVSVAAGERVLLPQVREARPDTVVVADGFSCREQITQLTDRAAVHSIELLAAGLDAPDPRQPTGRPERRIHQRLPRPYRGADRAHRDRGALTRPATAAGAVAALTAMTVLRRRLRHR</sequence>
<dbReference type="InterPro" id="IPR004113">
    <property type="entry name" value="FAD-bd_oxidored_4_C"/>
</dbReference>
<dbReference type="Pfam" id="PF13183">
    <property type="entry name" value="Fer4_8"/>
    <property type="match status" value="1"/>
</dbReference>
<accession>A0ABV3T0M9</accession>
<comment type="cofactor">
    <cofactor evidence="1">
        <name>FAD</name>
        <dbReference type="ChEBI" id="CHEBI:57692"/>
    </cofactor>
</comment>
<feature type="compositionally biased region" description="Basic and acidic residues" evidence="8">
    <location>
        <begin position="988"/>
        <end position="999"/>
    </location>
</feature>
<feature type="region of interest" description="Disordered" evidence="8">
    <location>
        <begin position="963"/>
        <end position="1003"/>
    </location>
</feature>
<dbReference type="InterPro" id="IPR016171">
    <property type="entry name" value="Vanillyl_alc_oxidase_C-sub2"/>
</dbReference>
<dbReference type="PROSITE" id="PS00198">
    <property type="entry name" value="4FE4S_FER_1"/>
    <property type="match status" value="1"/>
</dbReference>
<dbReference type="PROSITE" id="PS51387">
    <property type="entry name" value="FAD_PCMH"/>
    <property type="match status" value="1"/>
</dbReference>
<evidence type="ECO:0000313" key="10">
    <source>
        <dbReference type="EMBL" id="MEX0428746.1"/>
    </source>
</evidence>
<evidence type="ECO:0000256" key="6">
    <source>
        <dbReference type="ARBA" id="ARBA00023004"/>
    </source>
</evidence>
<dbReference type="SUPFAM" id="SSF56176">
    <property type="entry name" value="FAD-binding/transporter-associated domain-like"/>
    <property type="match status" value="1"/>
</dbReference>
<dbReference type="InterPro" id="IPR016169">
    <property type="entry name" value="FAD-bd_PCMH_sub2"/>
</dbReference>
<dbReference type="Gene3D" id="1.10.45.10">
    <property type="entry name" value="Vanillyl-alcohol Oxidase, Chain A, domain 4"/>
    <property type="match status" value="1"/>
</dbReference>
<keyword evidence="4" id="KW-0274">FAD</keyword>
<dbReference type="Gene3D" id="3.30.465.10">
    <property type="match status" value="1"/>
</dbReference>
<evidence type="ECO:0000256" key="8">
    <source>
        <dbReference type="SAM" id="MobiDB-lite"/>
    </source>
</evidence>
<keyword evidence="11" id="KW-1185">Reference proteome</keyword>
<dbReference type="InterPro" id="IPR004017">
    <property type="entry name" value="Cys_rich_dom"/>
</dbReference>
<dbReference type="SUPFAM" id="SSF46548">
    <property type="entry name" value="alpha-helical ferredoxin"/>
    <property type="match status" value="1"/>
</dbReference>
<evidence type="ECO:0000256" key="3">
    <source>
        <dbReference type="ARBA" id="ARBA00022723"/>
    </source>
</evidence>
<comment type="caution">
    <text evidence="10">The sequence shown here is derived from an EMBL/GenBank/DDBJ whole genome shotgun (WGS) entry which is preliminary data.</text>
</comment>
<feature type="domain" description="FAD-binding PCMH-type" evidence="9">
    <location>
        <begin position="46"/>
        <end position="274"/>
    </location>
</feature>
<keyword evidence="6" id="KW-0408">Iron</keyword>
<keyword evidence="3" id="KW-0479">Metal-binding</keyword>
<dbReference type="InterPro" id="IPR036318">
    <property type="entry name" value="FAD-bd_PCMH-like_sf"/>
</dbReference>